<gene>
    <name evidence="2" type="ORF">G4P54_17895</name>
</gene>
<name>A0A6H0WMT5_9BACI</name>
<protein>
    <submittedName>
        <fullName evidence="2">Uncharacterized protein</fullName>
    </submittedName>
</protein>
<evidence type="ECO:0000256" key="1">
    <source>
        <dbReference type="SAM" id="Coils"/>
    </source>
</evidence>
<proteinExistence type="predicted"/>
<reference evidence="2 3" key="1">
    <citation type="submission" date="2020-02" db="EMBL/GenBank/DDBJ databases">
        <title>Genome sequencing, annotation and comparative genomic analysis of Bacillus tequilensis EA-CB0015, an effective biological control agent against Pseudocercospora fijiensis in banana plants.</title>
        <authorList>
            <person name="Cuellar-Gaviria T.Z."/>
            <person name="Ju K.-S."/>
            <person name="Villegas-Escobar V."/>
        </authorList>
    </citation>
    <scope>NUCLEOTIDE SEQUENCE [LARGE SCALE GENOMIC DNA]</scope>
    <source>
        <strain evidence="2 3">EA-CB0015</strain>
    </source>
</reference>
<dbReference type="KEGG" id="bteq:G4P54_17895"/>
<accession>A0A6H0WMT5</accession>
<keyword evidence="3" id="KW-1185">Reference proteome</keyword>
<keyword evidence="1" id="KW-0175">Coiled coil</keyword>
<dbReference type="AlphaFoldDB" id="A0A6H0WMT5"/>
<dbReference type="RefSeq" id="WP_024713399.1">
    <property type="nucleotide sequence ID" value="NZ_CP048852.1"/>
</dbReference>
<evidence type="ECO:0000313" key="3">
    <source>
        <dbReference type="Proteomes" id="UP000501914"/>
    </source>
</evidence>
<feature type="coiled-coil region" evidence="1">
    <location>
        <begin position="62"/>
        <end position="104"/>
    </location>
</feature>
<sequence>MTSLFSESETEIVSTTYMFLTQDEMKEKAGSLNKPINDILSLTKKFESSLKEEIKGQKGLIVKKIKEELDSTSEKRKAALQTIKEEHIAKVDRYKMIIEDLRRQDVTLTYRKKKPVKDV</sequence>
<dbReference type="Proteomes" id="UP000501914">
    <property type="component" value="Chromosome"/>
</dbReference>
<evidence type="ECO:0000313" key="2">
    <source>
        <dbReference type="EMBL" id="QIW81518.1"/>
    </source>
</evidence>
<organism evidence="2 3">
    <name type="scientific">Bacillus tequilensis</name>
    <dbReference type="NCBI Taxonomy" id="227866"/>
    <lineage>
        <taxon>Bacteria</taxon>
        <taxon>Bacillati</taxon>
        <taxon>Bacillota</taxon>
        <taxon>Bacilli</taxon>
        <taxon>Bacillales</taxon>
        <taxon>Bacillaceae</taxon>
        <taxon>Bacillus</taxon>
    </lineage>
</organism>
<dbReference type="EMBL" id="CP048852">
    <property type="protein sequence ID" value="QIW81518.1"/>
    <property type="molecule type" value="Genomic_DNA"/>
</dbReference>